<evidence type="ECO:0000259" key="2">
    <source>
        <dbReference type="PROSITE" id="PS50943"/>
    </source>
</evidence>
<dbReference type="InterPro" id="IPR050807">
    <property type="entry name" value="TransReg_Diox_bact_type"/>
</dbReference>
<dbReference type="GO" id="GO:0003700">
    <property type="term" value="F:DNA-binding transcription factor activity"/>
    <property type="evidence" value="ECO:0007669"/>
    <property type="project" value="TreeGrafter"/>
</dbReference>
<evidence type="ECO:0000313" key="3">
    <source>
        <dbReference type="EMBL" id="DAD94814.1"/>
    </source>
</evidence>
<proteinExistence type="predicted"/>
<dbReference type="SUPFAM" id="SSF47413">
    <property type="entry name" value="lambda repressor-like DNA-binding domains"/>
    <property type="match status" value="1"/>
</dbReference>
<dbReference type="GO" id="GO:0003677">
    <property type="term" value="F:DNA binding"/>
    <property type="evidence" value="ECO:0007669"/>
    <property type="project" value="UniProtKB-KW"/>
</dbReference>
<reference evidence="3" key="1">
    <citation type="journal article" date="2021" name="Proc. Natl. Acad. Sci. U.S.A.">
        <title>A Catalog of Tens of Thousands of Viruses from Human Metagenomes Reveals Hidden Associations with Chronic Diseases.</title>
        <authorList>
            <person name="Tisza M.J."/>
            <person name="Buck C.B."/>
        </authorList>
    </citation>
    <scope>NUCLEOTIDE SEQUENCE</scope>
    <source>
        <strain evidence="3">CtiJI15</strain>
    </source>
</reference>
<protein>
    <submittedName>
        <fullName evidence="3">Helix-turn-helix XRE-family like protein</fullName>
    </submittedName>
</protein>
<keyword evidence="1" id="KW-0238">DNA-binding</keyword>
<dbReference type="InterPro" id="IPR010982">
    <property type="entry name" value="Lambda_DNA-bd_dom_sf"/>
</dbReference>
<dbReference type="SMART" id="SM00530">
    <property type="entry name" value="HTH_XRE"/>
    <property type="match status" value="1"/>
</dbReference>
<dbReference type="PROSITE" id="PS50943">
    <property type="entry name" value="HTH_CROC1"/>
    <property type="match status" value="1"/>
</dbReference>
<sequence length="66" mass="7587">MKIEILIKKVRLEKNMTLETLAKLSGISKGHLSRIERQERDPKISTLIQIATALNVDIEELYKVIL</sequence>
<dbReference type="CDD" id="cd00093">
    <property type="entry name" value="HTH_XRE"/>
    <property type="match status" value="1"/>
</dbReference>
<accession>A0A8S5NJA6</accession>
<evidence type="ECO:0000256" key="1">
    <source>
        <dbReference type="ARBA" id="ARBA00023125"/>
    </source>
</evidence>
<dbReference type="Pfam" id="PF01381">
    <property type="entry name" value="HTH_3"/>
    <property type="match status" value="1"/>
</dbReference>
<organism evidence="3">
    <name type="scientific">Siphoviridae sp. ctiJI15</name>
    <dbReference type="NCBI Taxonomy" id="2826431"/>
    <lineage>
        <taxon>Viruses</taxon>
        <taxon>Duplodnaviria</taxon>
        <taxon>Heunggongvirae</taxon>
        <taxon>Uroviricota</taxon>
        <taxon>Caudoviricetes</taxon>
    </lineage>
</organism>
<feature type="domain" description="HTH cro/C1-type" evidence="2">
    <location>
        <begin position="7"/>
        <end position="61"/>
    </location>
</feature>
<dbReference type="EMBL" id="BK015182">
    <property type="protein sequence ID" value="DAD94814.1"/>
    <property type="molecule type" value="Genomic_DNA"/>
</dbReference>
<dbReference type="InterPro" id="IPR001387">
    <property type="entry name" value="Cro/C1-type_HTH"/>
</dbReference>
<dbReference type="PANTHER" id="PTHR46797">
    <property type="entry name" value="HTH-TYPE TRANSCRIPTIONAL REGULATOR"/>
    <property type="match status" value="1"/>
</dbReference>
<dbReference type="Gene3D" id="1.10.260.40">
    <property type="entry name" value="lambda repressor-like DNA-binding domains"/>
    <property type="match status" value="1"/>
</dbReference>
<dbReference type="PANTHER" id="PTHR46797:SF1">
    <property type="entry name" value="METHYLPHOSPHONATE SYNTHASE"/>
    <property type="match status" value="1"/>
</dbReference>
<name>A0A8S5NJA6_9CAUD</name>